<gene>
    <name evidence="2" type="ORF">GCM10008957_23290</name>
</gene>
<reference evidence="2" key="2">
    <citation type="submission" date="2020-09" db="EMBL/GenBank/DDBJ databases">
        <authorList>
            <person name="Sun Q."/>
            <person name="Ohkuma M."/>
        </authorList>
    </citation>
    <scope>NUCLEOTIDE SEQUENCE</scope>
    <source>
        <strain evidence="2">JCM 31311</strain>
    </source>
</reference>
<dbReference type="AlphaFoldDB" id="A0A918C8A6"/>
<dbReference type="RefSeq" id="WP_189090536.1">
    <property type="nucleotide sequence ID" value="NZ_BMQL01000011.1"/>
</dbReference>
<name>A0A918C8A6_9DEIO</name>
<evidence type="ECO:0000313" key="3">
    <source>
        <dbReference type="Proteomes" id="UP000603865"/>
    </source>
</evidence>
<dbReference type="Proteomes" id="UP000603865">
    <property type="component" value="Unassembled WGS sequence"/>
</dbReference>
<organism evidence="2 3">
    <name type="scientific">Deinococcus ruber</name>
    <dbReference type="NCBI Taxonomy" id="1848197"/>
    <lineage>
        <taxon>Bacteria</taxon>
        <taxon>Thermotogati</taxon>
        <taxon>Deinococcota</taxon>
        <taxon>Deinococci</taxon>
        <taxon>Deinococcales</taxon>
        <taxon>Deinococcaceae</taxon>
        <taxon>Deinococcus</taxon>
    </lineage>
</organism>
<dbReference type="EMBL" id="BMQL01000011">
    <property type="protein sequence ID" value="GGR09867.1"/>
    <property type="molecule type" value="Genomic_DNA"/>
</dbReference>
<feature type="compositionally biased region" description="Polar residues" evidence="1">
    <location>
        <begin position="39"/>
        <end position="58"/>
    </location>
</feature>
<evidence type="ECO:0000313" key="2">
    <source>
        <dbReference type="EMBL" id="GGR09867.1"/>
    </source>
</evidence>
<comment type="caution">
    <text evidence="2">The sequence shown here is derived from an EMBL/GenBank/DDBJ whole genome shotgun (WGS) entry which is preliminary data.</text>
</comment>
<sequence>MTTSVTPSTSSAPSVSHTPAPSVDTPEQQPSPPDVRTLFGSSPADTDSGTQLASTPPLHTQKRQATEHIYLHLDQRQLTLFRTFRQHGMPSARFTSVFIEHPDIWRQVVVEIAKFAQKDRTIFVHHNSAPLINLIRTYRQDEELRTFIERERYSLIRSAPAGRETALWQDVLSLFERGEVPKQPIGVDAHIYSAAVSDGVRNYWGWVVHTPSELVLRNGYVDIHGEQDLGDLITAEMVALREALTQMPTGSRCVVYPSQPTVKFVYDDMVKPRNERDVHLNGAVMRAIIDQCTKRKMGLQTGEKPNPVLMKHARAIAALGYAGREVL</sequence>
<evidence type="ECO:0000256" key="1">
    <source>
        <dbReference type="SAM" id="MobiDB-lite"/>
    </source>
</evidence>
<reference evidence="2" key="1">
    <citation type="journal article" date="2014" name="Int. J. Syst. Evol. Microbiol.">
        <title>Complete genome sequence of Corynebacterium casei LMG S-19264T (=DSM 44701T), isolated from a smear-ripened cheese.</title>
        <authorList>
            <consortium name="US DOE Joint Genome Institute (JGI-PGF)"/>
            <person name="Walter F."/>
            <person name="Albersmeier A."/>
            <person name="Kalinowski J."/>
            <person name="Ruckert C."/>
        </authorList>
    </citation>
    <scope>NUCLEOTIDE SEQUENCE</scope>
    <source>
        <strain evidence="2">JCM 31311</strain>
    </source>
</reference>
<protein>
    <submittedName>
        <fullName evidence="2">Uncharacterized protein</fullName>
    </submittedName>
</protein>
<keyword evidence="3" id="KW-1185">Reference proteome</keyword>
<proteinExistence type="predicted"/>
<accession>A0A918C8A6</accession>
<feature type="region of interest" description="Disordered" evidence="1">
    <location>
        <begin position="1"/>
        <end position="61"/>
    </location>
</feature>
<feature type="compositionally biased region" description="Low complexity" evidence="1">
    <location>
        <begin position="1"/>
        <end position="23"/>
    </location>
</feature>